<dbReference type="Pfam" id="PF12439">
    <property type="entry name" value="GDE_N"/>
    <property type="match status" value="1"/>
</dbReference>
<evidence type="ECO:0000313" key="3">
    <source>
        <dbReference type="EMBL" id="MBO8476335.1"/>
    </source>
</evidence>
<accession>A0A9D9IQ94</accession>
<gene>
    <name evidence="3" type="ORF">IAB88_05015</name>
</gene>
<dbReference type="SUPFAM" id="SSF48208">
    <property type="entry name" value="Six-hairpin glycosidases"/>
    <property type="match status" value="1"/>
</dbReference>
<dbReference type="InterPro" id="IPR008928">
    <property type="entry name" value="6-hairpin_glycosidase_sf"/>
</dbReference>
<feature type="domain" description="Glycogen debranching enzyme bacterial and archaeal type N-terminal" evidence="2">
    <location>
        <begin position="20"/>
        <end position="240"/>
    </location>
</feature>
<dbReference type="AlphaFoldDB" id="A0A9D9IQ94"/>
<dbReference type="GO" id="GO:0004135">
    <property type="term" value="F:amylo-alpha-1,6-glucosidase activity"/>
    <property type="evidence" value="ECO:0007669"/>
    <property type="project" value="InterPro"/>
</dbReference>
<evidence type="ECO:0000259" key="2">
    <source>
        <dbReference type="Pfam" id="PF12439"/>
    </source>
</evidence>
<organism evidence="3 4">
    <name type="scientific">Candidatus Limisoma faecipullorum</name>
    <dbReference type="NCBI Taxonomy" id="2840854"/>
    <lineage>
        <taxon>Bacteria</taxon>
        <taxon>Pseudomonadati</taxon>
        <taxon>Bacteroidota</taxon>
        <taxon>Bacteroidia</taxon>
        <taxon>Bacteroidales</taxon>
        <taxon>Candidatus Limisoma</taxon>
    </lineage>
</organism>
<dbReference type="GO" id="GO:0005980">
    <property type="term" value="P:glycogen catabolic process"/>
    <property type="evidence" value="ECO:0007669"/>
    <property type="project" value="InterPro"/>
</dbReference>
<dbReference type="Pfam" id="PF06202">
    <property type="entry name" value="GDE_C"/>
    <property type="match status" value="1"/>
</dbReference>
<reference evidence="3" key="2">
    <citation type="journal article" date="2021" name="PeerJ">
        <title>Extensive microbial diversity within the chicken gut microbiome revealed by metagenomics and culture.</title>
        <authorList>
            <person name="Gilroy R."/>
            <person name="Ravi A."/>
            <person name="Getino M."/>
            <person name="Pursley I."/>
            <person name="Horton D.L."/>
            <person name="Alikhan N.F."/>
            <person name="Baker D."/>
            <person name="Gharbi K."/>
            <person name="Hall N."/>
            <person name="Watson M."/>
            <person name="Adriaenssens E.M."/>
            <person name="Foster-Nyarko E."/>
            <person name="Jarju S."/>
            <person name="Secka A."/>
            <person name="Antonio M."/>
            <person name="Oren A."/>
            <person name="Chaudhuri R.R."/>
            <person name="La Ragione R."/>
            <person name="Hildebrand F."/>
            <person name="Pallen M.J."/>
        </authorList>
    </citation>
    <scope>NUCLEOTIDE SEQUENCE</scope>
    <source>
        <strain evidence="3">6919</strain>
    </source>
</reference>
<protein>
    <submittedName>
        <fullName evidence="3">Glycogen debranching enzyme family protein</fullName>
    </submittedName>
</protein>
<comment type="caution">
    <text evidence="3">The sequence shown here is derived from an EMBL/GenBank/DDBJ whole genome shotgun (WGS) entry which is preliminary data.</text>
</comment>
<dbReference type="InterPro" id="IPR012341">
    <property type="entry name" value="6hp_glycosidase-like_sf"/>
</dbReference>
<dbReference type="Gene3D" id="1.50.10.10">
    <property type="match status" value="1"/>
</dbReference>
<dbReference type="Proteomes" id="UP000823598">
    <property type="component" value="Unassembled WGS sequence"/>
</dbReference>
<dbReference type="InterPro" id="IPR032790">
    <property type="entry name" value="GDE_C"/>
</dbReference>
<dbReference type="PANTHER" id="PTHR10569:SF2">
    <property type="entry name" value="GLYCOGEN DEBRANCHING ENZYME"/>
    <property type="match status" value="1"/>
</dbReference>
<dbReference type="InterPro" id="IPR010401">
    <property type="entry name" value="AGL/Gdb1"/>
</dbReference>
<dbReference type="InterPro" id="IPR024742">
    <property type="entry name" value="Glycogen_debranch_N"/>
</dbReference>
<evidence type="ECO:0000259" key="1">
    <source>
        <dbReference type="Pfam" id="PF06202"/>
    </source>
</evidence>
<dbReference type="PANTHER" id="PTHR10569">
    <property type="entry name" value="GLYCOGEN DEBRANCHING ENZYME"/>
    <property type="match status" value="1"/>
</dbReference>
<evidence type="ECO:0000313" key="4">
    <source>
        <dbReference type="Proteomes" id="UP000823598"/>
    </source>
</evidence>
<proteinExistence type="predicted"/>
<sequence length="648" mass="74186">MSYLKFDKNLLINLDQSLPKEILRTNKAGAYHCTTVIGCNTRKQHGLLVIPIKEMNDDNFVLLSSLDETVIQHGAPFNLGIHRYRNGVYSPNGHKYLREFNCDTVPRLTYRVGGVILTKEKVFVAHENRILIKYTLIEAHSPTTLQFQPFLAFRNAASLCTQNTQLDSSYEETENGVSFCLYKGFPRLYLQFNHKPEFVYEPHWYNGIEYIKDLAREEPFSEDLWVPGYFQLPIKKGESIIFSASTEPAKPRGFAATFEKESQDRTPRTSFFNCLKNSAKQCYLKDGDKNYLLAGYPWFKIIARDLFVSLPGTTLAIDHRQDFEKIMATAEEALAKYMETGESDKTIKGIDLPDIPLWACWTINQYYKFCGAADTLKNYGKLLANLINFVLEGKQKNLYINDEGMLSTNGTIRPVTWMDVETAEGKPLLARTGFIVEFNALWYNALMFGITLFKDQDNKPEHYDKWEATVAKLKEAFVRTFLNDYGYLYDFVDGNYMDLSVRPNMIIAAGCDFSPLDRVQRKRILDIVTRELLTPMGLRTLSPKSYGYNPFFVGNNRERINSYFNGPTRPWLSGFYTDAYLKVFGHSGVAFLRRMLIGYEDDMTKECVGSLSELYDGNPPYNGHGAISFAPSIGEVLRALYVLNSFDI</sequence>
<dbReference type="GO" id="GO:0004134">
    <property type="term" value="F:4-alpha-glucanotransferase activity"/>
    <property type="evidence" value="ECO:0007669"/>
    <property type="project" value="InterPro"/>
</dbReference>
<feature type="domain" description="Glycogen debranching enzyme C-terminal" evidence="1">
    <location>
        <begin position="288"/>
        <end position="638"/>
    </location>
</feature>
<name>A0A9D9IQ94_9BACT</name>
<dbReference type="EMBL" id="JADIMC010000058">
    <property type="protein sequence ID" value="MBO8476335.1"/>
    <property type="molecule type" value="Genomic_DNA"/>
</dbReference>
<reference evidence="3" key="1">
    <citation type="submission" date="2020-10" db="EMBL/GenBank/DDBJ databases">
        <authorList>
            <person name="Gilroy R."/>
        </authorList>
    </citation>
    <scope>NUCLEOTIDE SEQUENCE</scope>
    <source>
        <strain evidence="3">6919</strain>
    </source>
</reference>